<dbReference type="OrthoDB" id="1934635at2759"/>
<protein>
    <submittedName>
        <fullName evidence="1">Uncharacterized protein</fullName>
    </submittedName>
</protein>
<dbReference type="PANTHER" id="PTHR35046:SF9">
    <property type="entry name" value="RNA-DIRECTED DNA POLYMERASE"/>
    <property type="match status" value="1"/>
</dbReference>
<evidence type="ECO:0000313" key="1">
    <source>
        <dbReference type="EMBL" id="GMI64623.1"/>
    </source>
</evidence>
<gene>
    <name evidence="1" type="ORF">HRI_000131600</name>
</gene>
<reference evidence="1" key="1">
    <citation type="submission" date="2023-05" db="EMBL/GenBank/DDBJ databases">
        <title>Genome and transcriptome analyses reveal genes involved in the formation of fine ridges on petal epidermal cells in Hibiscus trionum.</title>
        <authorList>
            <person name="Koshimizu S."/>
            <person name="Masuda S."/>
            <person name="Ishii T."/>
            <person name="Shirasu K."/>
            <person name="Hoshino A."/>
            <person name="Arita M."/>
        </authorList>
    </citation>
    <scope>NUCLEOTIDE SEQUENCE</scope>
    <source>
        <strain evidence="1">Hamamatsu line</strain>
    </source>
</reference>
<dbReference type="Proteomes" id="UP001165190">
    <property type="component" value="Unassembled WGS sequence"/>
</dbReference>
<proteinExistence type="predicted"/>
<keyword evidence="2" id="KW-1185">Reference proteome</keyword>
<name>A0A9W7LGZ8_HIBTR</name>
<dbReference type="AlphaFoldDB" id="A0A9W7LGZ8"/>
<dbReference type="PANTHER" id="PTHR35046">
    <property type="entry name" value="ZINC KNUCKLE (CCHC-TYPE) FAMILY PROTEIN"/>
    <property type="match status" value="1"/>
</dbReference>
<organism evidence="1 2">
    <name type="scientific">Hibiscus trionum</name>
    <name type="common">Flower of an hour</name>
    <dbReference type="NCBI Taxonomy" id="183268"/>
    <lineage>
        <taxon>Eukaryota</taxon>
        <taxon>Viridiplantae</taxon>
        <taxon>Streptophyta</taxon>
        <taxon>Embryophyta</taxon>
        <taxon>Tracheophyta</taxon>
        <taxon>Spermatophyta</taxon>
        <taxon>Magnoliopsida</taxon>
        <taxon>eudicotyledons</taxon>
        <taxon>Gunneridae</taxon>
        <taxon>Pentapetalae</taxon>
        <taxon>rosids</taxon>
        <taxon>malvids</taxon>
        <taxon>Malvales</taxon>
        <taxon>Malvaceae</taxon>
        <taxon>Malvoideae</taxon>
        <taxon>Hibiscus</taxon>
    </lineage>
</organism>
<evidence type="ECO:0000313" key="2">
    <source>
        <dbReference type="Proteomes" id="UP001165190"/>
    </source>
</evidence>
<comment type="caution">
    <text evidence="1">The sequence shown here is derived from an EMBL/GenBank/DDBJ whole genome shotgun (WGS) entry which is preliminary data.</text>
</comment>
<dbReference type="EMBL" id="BSYR01000003">
    <property type="protein sequence ID" value="GMI64623.1"/>
    <property type="molecule type" value="Genomic_DNA"/>
</dbReference>
<accession>A0A9W7LGZ8</accession>
<sequence length="144" mass="16498">MHDGFTNMYSFMHVDKKITLANLTPSQVQEDQVRLQKNIEEARGKKKMNVYASSKEIRKCLSSQNSLFILLFKDNCSLAEIPSDLSASISSLLQEFENVFPDETLKGLPSLHGIEHQIDFIPRATIPNRPTYRSNPEETKELQR</sequence>